<evidence type="ECO:0000313" key="3">
    <source>
        <dbReference type="Proteomes" id="UP000006906"/>
    </source>
</evidence>
<dbReference type="Proteomes" id="UP000006906">
    <property type="component" value="Chromosome 9"/>
</dbReference>
<proteinExistence type="predicted"/>
<organism evidence="2 3">
    <name type="scientific">Chlamydomonas reinhardtii</name>
    <name type="common">Chlamydomonas smithii</name>
    <dbReference type="NCBI Taxonomy" id="3055"/>
    <lineage>
        <taxon>Eukaryota</taxon>
        <taxon>Viridiplantae</taxon>
        <taxon>Chlorophyta</taxon>
        <taxon>core chlorophytes</taxon>
        <taxon>Chlorophyceae</taxon>
        <taxon>CS clade</taxon>
        <taxon>Chlamydomonadales</taxon>
        <taxon>Chlamydomonadaceae</taxon>
        <taxon>Chlamydomonas</taxon>
    </lineage>
</organism>
<evidence type="ECO:0000313" key="2">
    <source>
        <dbReference type="EMBL" id="PNW79040.1"/>
    </source>
</evidence>
<keyword evidence="3" id="KW-1185">Reference proteome</keyword>
<dbReference type="KEGG" id="cre:CHLRE_09g398623v5"/>
<gene>
    <name evidence="2" type="ORF">CHLRE_09g398623v5</name>
</gene>
<sequence>MRRRSSAIPAGSAAVGALRRPTGAGGADGHTHGLWRPGGGEVHLQALLETAWPKRTTVR</sequence>
<evidence type="ECO:0000256" key="1">
    <source>
        <dbReference type="SAM" id="MobiDB-lite"/>
    </source>
</evidence>
<dbReference type="InParanoid" id="A0A2K3DES9"/>
<accession>A0A2K3DES9</accession>
<protein>
    <submittedName>
        <fullName evidence="2">Uncharacterized protein</fullName>
    </submittedName>
</protein>
<reference evidence="2 3" key="1">
    <citation type="journal article" date="2007" name="Science">
        <title>The Chlamydomonas genome reveals the evolution of key animal and plant functions.</title>
        <authorList>
            <person name="Merchant S.S."/>
            <person name="Prochnik S.E."/>
            <person name="Vallon O."/>
            <person name="Harris E.H."/>
            <person name="Karpowicz S.J."/>
            <person name="Witman G.B."/>
            <person name="Terry A."/>
            <person name="Salamov A."/>
            <person name="Fritz-Laylin L.K."/>
            <person name="Marechal-Drouard L."/>
            <person name="Marshall W.F."/>
            <person name="Qu L.H."/>
            <person name="Nelson D.R."/>
            <person name="Sanderfoot A.A."/>
            <person name="Spalding M.H."/>
            <person name="Kapitonov V.V."/>
            <person name="Ren Q."/>
            <person name="Ferris P."/>
            <person name="Lindquist E."/>
            <person name="Shapiro H."/>
            <person name="Lucas S.M."/>
            <person name="Grimwood J."/>
            <person name="Schmutz J."/>
            <person name="Cardol P."/>
            <person name="Cerutti H."/>
            <person name="Chanfreau G."/>
            <person name="Chen C.L."/>
            <person name="Cognat V."/>
            <person name="Croft M.T."/>
            <person name="Dent R."/>
            <person name="Dutcher S."/>
            <person name="Fernandez E."/>
            <person name="Fukuzawa H."/>
            <person name="Gonzalez-Ballester D."/>
            <person name="Gonzalez-Halphen D."/>
            <person name="Hallmann A."/>
            <person name="Hanikenne M."/>
            <person name="Hippler M."/>
            <person name="Inwood W."/>
            <person name="Jabbari K."/>
            <person name="Kalanon M."/>
            <person name="Kuras R."/>
            <person name="Lefebvre P.A."/>
            <person name="Lemaire S.D."/>
            <person name="Lobanov A.V."/>
            <person name="Lohr M."/>
            <person name="Manuell A."/>
            <person name="Meier I."/>
            <person name="Mets L."/>
            <person name="Mittag M."/>
            <person name="Mittelmeier T."/>
            <person name="Moroney J.V."/>
            <person name="Moseley J."/>
            <person name="Napoli C."/>
            <person name="Nedelcu A.M."/>
            <person name="Niyogi K."/>
            <person name="Novoselov S.V."/>
            <person name="Paulsen I.T."/>
            <person name="Pazour G."/>
            <person name="Purton S."/>
            <person name="Ral J.P."/>
            <person name="Riano-Pachon D.M."/>
            <person name="Riekhof W."/>
            <person name="Rymarquis L."/>
            <person name="Schroda M."/>
            <person name="Stern D."/>
            <person name="Umen J."/>
            <person name="Willows R."/>
            <person name="Wilson N."/>
            <person name="Zimmer S.L."/>
            <person name="Allmer J."/>
            <person name="Balk J."/>
            <person name="Bisova K."/>
            <person name="Chen C.J."/>
            <person name="Elias M."/>
            <person name="Gendler K."/>
            <person name="Hauser C."/>
            <person name="Lamb M.R."/>
            <person name="Ledford H."/>
            <person name="Long J.C."/>
            <person name="Minagawa J."/>
            <person name="Page M.D."/>
            <person name="Pan J."/>
            <person name="Pootakham W."/>
            <person name="Roje S."/>
            <person name="Rose A."/>
            <person name="Stahlberg E."/>
            <person name="Terauchi A.M."/>
            <person name="Yang P."/>
            <person name="Ball S."/>
            <person name="Bowler C."/>
            <person name="Dieckmann C.L."/>
            <person name="Gladyshev V.N."/>
            <person name="Green P."/>
            <person name="Jorgensen R."/>
            <person name="Mayfield S."/>
            <person name="Mueller-Roeber B."/>
            <person name="Rajamani S."/>
            <person name="Sayre R.T."/>
            <person name="Brokstein P."/>
            <person name="Dubchak I."/>
            <person name="Goodstein D."/>
            <person name="Hornick L."/>
            <person name="Huang Y.W."/>
            <person name="Jhaveri J."/>
            <person name="Luo Y."/>
            <person name="Martinez D."/>
            <person name="Ngau W.C."/>
            <person name="Otillar B."/>
            <person name="Poliakov A."/>
            <person name="Porter A."/>
            <person name="Szajkowski L."/>
            <person name="Werner G."/>
            <person name="Zhou K."/>
            <person name="Grigoriev I.V."/>
            <person name="Rokhsar D.S."/>
            <person name="Grossman A.R."/>
        </authorList>
    </citation>
    <scope>NUCLEOTIDE SEQUENCE [LARGE SCALE GENOMIC DNA]</scope>
    <source>
        <strain evidence="3">CC-503</strain>
    </source>
</reference>
<dbReference type="Gramene" id="PNW79040">
    <property type="protein sequence ID" value="PNW79040"/>
    <property type="gene ID" value="CHLRE_09g398623v5"/>
</dbReference>
<dbReference type="GeneID" id="5728438"/>
<dbReference type="RefSeq" id="XP_042921335.1">
    <property type="nucleotide sequence ID" value="XM_043065900.1"/>
</dbReference>
<feature type="region of interest" description="Disordered" evidence="1">
    <location>
        <begin position="1"/>
        <end position="38"/>
    </location>
</feature>
<dbReference type="EMBL" id="CM008970">
    <property type="protein sequence ID" value="PNW79040.1"/>
    <property type="molecule type" value="Genomic_DNA"/>
</dbReference>
<dbReference type="AlphaFoldDB" id="A0A2K3DES9"/>
<name>A0A2K3DES9_CHLRE</name>